<dbReference type="Proteomes" id="UP000008694">
    <property type="component" value="Unassembled WGS sequence"/>
</dbReference>
<protein>
    <submittedName>
        <fullName evidence="1">Expressed protein</fullName>
    </submittedName>
</protein>
<dbReference type="EMBL" id="GL348713">
    <property type="protein sequence ID" value="EFH68996.1"/>
    <property type="molecule type" value="Genomic_DNA"/>
</dbReference>
<dbReference type="AlphaFoldDB" id="D7KQE0"/>
<dbReference type="Gramene" id="scaffold_101482.1">
    <property type="protein sequence ID" value="scaffold_101482.1"/>
    <property type="gene ID" value="scaffold_101482.1"/>
</dbReference>
<keyword evidence="2" id="KW-1185">Reference proteome</keyword>
<proteinExistence type="predicted"/>
<accession>D7KQE0</accession>
<dbReference type="HOGENOM" id="CLU_3089930_0_0_1"/>
<reference evidence="2" key="1">
    <citation type="journal article" date="2011" name="Nat. Genet.">
        <title>The Arabidopsis lyrata genome sequence and the basis of rapid genome size change.</title>
        <authorList>
            <person name="Hu T.T."/>
            <person name="Pattyn P."/>
            <person name="Bakker E.G."/>
            <person name="Cao J."/>
            <person name="Cheng J.-F."/>
            <person name="Clark R.M."/>
            <person name="Fahlgren N."/>
            <person name="Fawcett J.A."/>
            <person name="Grimwood J."/>
            <person name="Gundlach H."/>
            <person name="Haberer G."/>
            <person name="Hollister J.D."/>
            <person name="Ossowski S."/>
            <person name="Ottilar R.P."/>
            <person name="Salamov A.A."/>
            <person name="Schneeberger K."/>
            <person name="Spannagl M."/>
            <person name="Wang X."/>
            <person name="Yang L."/>
            <person name="Nasrallah M.E."/>
            <person name="Bergelson J."/>
            <person name="Carrington J.C."/>
            <person name="Gaut B.S."/>
            <person name="Schmutz J."/>
            <person name="Mayer K.F.X."/>
            <person name="Van de Peer Y."/>
            <person name="Grigoriev I.V."/>
            <person name="Nordborg M."/>
            <person name="Weigel D."/>
            <person name="Guo Y.-L."/>
        </authorList>
    </citation>
    <scope>NUCLEOTIDE SEQUENCE [LARGE SCALE GENOMIC DNA]</scope>
    <source>
        <strain evidence="2">cv. MN47</strain>
    </source>
</reference>
<organism evidence="2">
    <name type="scientific">Arabidopsis lyrata subsp. lyrata</name>
    <name type="common">Lyre-leaved rock-cress</name>
    <dbReference type="NCBI Taxonomy" id="81972"/>
    <lineage>
        <taxon>Eukaryota</taxon>
        <taxon>Viridiplantae</taxon>
        <taxon>Streptophyta</taxon>
        <taxon>Embryophyta</taxon>
        <taxon>Tracheophyta</taxon>
        <taxon>Spermatophyta</taxon>
        <taxon>Magnoliopsida</taxon>
        <taxon>eudicotyledons</taxon>
        <taxon>Gunneridae</taxon>
        <taxon>Pentapetalae</taxon>
        <taxon>rosids</taxon>
        <taxon>malvids</taxon>
        <taxon>Brassicales</taxon>
        <taxon>Brassicaceae</taxon>
        <taxon>Camelineae</taxon>
        <taxon>Arabidopsis</taxon>
    </lineage>
</organism>
<sequence length="52" mass="5743">MATSLISQPFQIQKVSMEGGVHALKSSFVETLYALRVGSIVHIKKPNTKAHY</sequence>
<name>D7KQE0_ARALL</name>
<evidence type="ECO:0000313" key="2">
    <source>
        <dbReference type="Proteomes" id="UP000008694"/>
    </source>
</evidence>
<gene>
    <name evidence="1" type="ORF">ARALYDRAFT_888688</name>
</gene>
<evidence type="ECO:0000313" key="1">
    <source>
        <dbReference type="EMBL" id="EFH68996.1"/>
    </source>
</evidence>